<keyword evidence="2" id="KW-1185">Reference proteome</keyword>
<evidence type="ECO:0000313" key="1">
    <source>
        <dbReference type="EMBL" id="MFC7328878.1"/>
    </source>
</evidence>
<proteinExistence type="predicted"/>
<accession>A0ABW2KG69</accession>
<sequence length="179" mass="19493">MIPSAGPATGFRPDDLYLDQLGYRRIRALFRASLYALAQYPQGRGDIEDTLRRVAMVVRVRPTGAERLADFPRPEQAADVEGFRELLRQLRLAAGEPAFATLAAKPPVGSASTMWNVAAGTGAPTWPATRKFVRGCLEEAGIDPASSEGEAYLYDWECGWRRIRSRPAGGRPESAPSSG</sequence>
<dbReference type="Proteomes" id="UP001596540">
    <property type="component" value="Unassembled WGS sequence"/>
</dbReference>
<dbReference type="RefSeq" id="WP_379871532.1">
    <property type="nucleotide sequence ID" value="NZ_JBHTBH010000006.1"/>
</dbReference>
<organism evidence="1 2">
    <name type="scientific">Marinactinospora rubrisoli</name>
    <dbReference type="NCBI Taxonomy" id="2715399"/>
    <lineage>
        <taxon>Bacteria</taxon>
        <taxon>Bacillati</taxon>
        <taxon>Actinomycetota</taxon>
        <taxon>Actinomycetes</taxon>
        <taxon>Streptosporangiales</taxon>
        <taxon>Nocardiopsidaceae</taxon>
        <taxon>Marinactinospora</taxon>
    </lineage>
</organism>
<protein>
    <submittedName>
        <fullName evidence="1">Uncharacterized protein</fullName>
    </submittedName>
</protein>
<comment type="caution">
    <text evidence="1">The sequence shown here is derived from an EMBL/GenBank/DDBJ whole genome shotgun (WGS) entry which is preliminary data.</text>
</comment>
<evidence type="ECO:0000313" key="2">
    <source>
        <dbReference type="Proteomes" id="UP001596540"/>
    </source>
</evidence>
<name>A0ABW2KG69_9ACTN</name>
<gene>
    <name evidence="1" type="ORF">ACFQRF_14105</name>
</gene>
<reference evidence="2" key="1">
    <citation type="journal article" date="2019" name="Int. J. Syst. Evol. Microbiol.">
        <title>The Global Catalogue of Microorganisms (GCM) 10K type strain sequencing project: providing services to taxonomists for standard genome sequencing and annotation.</title>
        <authorList>
            <consortium name="The Broad Institute Genomics Platform"/>
            <consortium name="The Broad Institute Genome Sequencing Center for Infectious Disease"/>
            <person name="Wu L."/>
            <person name="Ma J."/>
        </authorList>
    </citation>
    <scope>NUCLEOTIDE SEQUENCE [LARGE SCALE GENOMIC DNA]</scope>
    <source>
        <strain evidence="2">CGMCC 4.7382</strain>
    </source>
</reference>
<dbReference type="EMBL" id="JBHTBH010000006">
    <property type="protein sequence ID" value="MFC7328878.1"/>
    <property type="molecule type" value="Genomic_DNA"/>
</dbReference>